<reference evidence="3 4" key="1">
    <citation type="submission" date="2023-12" db="EMBL/GenBank/DDBJ databases">
        <title>Novel species of the genus Arcicella isolated from rivers.</title>
        <authorList>
            <person name="Lu H."/>
        </authorList>
    </citation>
    <scope>NUCLEOTIDE SEQUENCE [LARGE SCALE GENOMIC DNA]</scope>
    <source>
        <strain evidence="3 4">KCTC 23307</strain>
    </source>
</reference>
<name>A0ABU5QBI1_9BACT</name>
<evidence type="ECO:0000256" key="1">
    <source>
        <dbReference type="SAM" id="SignalP"/>
    </source>
</evidence>
<gene>
    <name evidence="3" type="ORF">VB248_13730</name>
</gene>
<keyword evidence="4" id="KW-1185">Reference proteome</keyword>
<evidence type="ECO:0000313" key="3">
    <source>
        <dbReference type="EMBL" id="MEA5140205.1"/>
    </source>
</evidence>
<proteinExistence type="predicted"/>
<feature type="domain" description="Putative auto-transporter adhesin head GIN" evidence="2">
    <location>
        <begin position="32"/>
        <end position="225"/>
    </location>
</feature>
<accession>A0ABU5QBI1</accession>
<sequence length="241" mass="25586">MKTVKSVFVLALLTVSSFIYGQQNQEVTLQSFNKIDIQGIMQVELVKGKSNKISTEALNGANLEDLTVAVSGGELAVKTKIFKQLTDTKNNKKKSDNQKLFKVRIEYASELSGINVGRGAELSAEEALTGNRLAIDATSGAIAKLNLNVNNLELSSTQGAIVTLEGKAIFQQTKVNTGGELFAYQLKSDEVEIKANTGGVAEVSASKSLDAFAGTGGTITYKGNPSQRNVKANLGGEVHSN</sequence>
<dbReference type="Pfam" id="PF10988">
    <property type="entry name" value="DUF2807"/>
    <property type="match status" value="1"/>
</dbReference>
<dbReference type="InterPro" id="IPR021255">
    <property type="entry name" value="DUF2807"/>
</dbReference>
<organism evidence="3 4">
    <name type="scientific">Arcicella rigui</name>
    <dbReference type="NCBI Taxonomy" id="797020"/>
    <lineage>
        <taxon>Bacteria</taxon>
        <taxon>Pseudomonadati</taxon>
        <taxon>Bacteroidota</taxon>
        <taxon>Cytophagia</taxon>
        <taxon>Cytophagales</taxon>
        <taxon>Flectobacillaceae</taxon>
        <taxon>Arcicella</taxon>
    </lineage>
</organism>
<evidence type="ECO:0000313" key="4">
    <source>
        <dbReference type="Proteomes" id="UP001302949"/>
    </source>
</evidence>
<dbReference type="RefSeq" id="WP_323297360.1">
    <property type="nucleotide sequence ID" value="NZ_JAYFUM010000016.1"/>
</dbReference>
<feature type="chain" id="PRO_5045844310" evidence="1">
    <location>
        <begin position="22"/>
        <end position="241"/>
    </location>
</feature>
<feature type="signal peptide" evidence="1">
    <location>
        <begin position="1"/>
        <end position="21"/>
    </location>
</feature>
<keyword evidence="1" id="KW-0732">Signal</keyword>
<dbReference type="Proteomes" id="UP001302949">
    <property type="component" value="Unassembled WGS sequence"/>
</dbReference>
<protein>
    <submittedName>
        <fullName evidence="3">DUF2807 domain-containing protein</fullName>
    </submittedName>
</protein>
<dbReference type="EMBL" id="JAYFUM010000016">
    <property type="protein sequence ID" value="MEA5140205.1"/>
    <property type="molecule type" value="Genomic_DNA"/>
</dbReference>
<evidence type="ECO:0000259" key="2">
    <source>
        <dbReference type="Pfam" id="PF10988"/>
    </source>
</evidence>
<comment type="caution">
    <text evidence="3">The sequence shown here is derived from an EMBL/GenBank/DDBJ whole genome shotgun (WGS) entry which is preliminary data.</text>
</comment>
<dbReference type="Gene3D" id="2.160.20.120">
    <property type="match status" value="1"/>
</dbReference>